<accession>A0A364RCT3</accession>
<evidence type="ECO:0000256" key="1">
    <source>
        <dbReference type="SAM" id="MobiDB-lite"/>
    </source>
</evidence>
<proteinExistence type="predicted"/>
<evidence type="ECO:0000313" key="2">
    <source>
        <dbReference type="EMBL" id="RAU82158.1"/>
    </source>
</evidence>
<reference evidence="2 3" key="1">
    <citation type="submission" date="2018-06" db="EMBL/GenBank/DDBJ databases">
        <authorList>
            <person name="Liu Z.-W."/>
        </authorList>
    </citation>
    <scope>NUCLEOTIDE SEQUENCE [LARGE SCALE GENOMIC DNA]</scope>
    <source>
        <strain evidence="2 3">2b14</strain>
    </source>
</reference>
<comment type="caution">
    <text evidence="2">The sequence shown here is derived from an EMBL/GenBank/DDBJ whole genome shotgun (WGS) entry which is preliminary data.</text>
</comment>
<evidence type="ECO:0000313" key="3">
    <source>
        <dbReference type="Proteomes" id="UP000251692"/>
    </source>
</evidence>
<feature type="region of interest" description="Disordered" evidence="1">
    <location>
        <begin position="124"/>
        <end position="196"/>
    </location>
</feature>
<dbReference type="OrthoDB" id="892388at2"/>
<gene>
    <name evidence="2" type="ORF">DP923_10145</name>
</gene>
<protein>
    <submittedName>
        <fullName evidence="2">Uncharacterized protein</fullName>
    </submittedName>
</protein>
<feature type="compositionally biased region" description="Basic and acidic residues" evidence="1">
    <location>
        <begin position="178"/>
        <end position="188"/>
    </location>
</feature>
<feature type="compositionally biased region" description="Polar residues" evidence="1">
    <location>
        <begin position="129"/>
        <end position="163"/>
    </location>
</feature>
<feature type="compositionally biased region" description="Low complexity" evidence="1">
    <location>
        <begin position="164"/>
        <end position="177"/>
    </location>
</feature>
<sequence>MIVVKCGSKPTSRIICRKFIPVTKPILSRENAGKVKPNQKTMKKILYSVVALATLGFATSCSEDKGTSTEISNANRNETVDRSDIRNYDRPGVAGKSIAGTTEGAGGDEKTAEELTREYYIEPNRPVFTGNTTAPYSKTNNTVVNTAQPNTTETNKATSTKNNQAAGADEQQQGAQRRATENTKENNKQNDASRNQ</sequence>
<organism evidence="2 3">
    <name type="scientific">Pontibacter arcticus</name>
    <dbReference type="NCBI Taxonomy" id="2080288"/>
    <lineage>
        <taxon>Bacteria</taxon>
        <taxon>Pseudomonadati</taxon>
        <taxon>Bacteroidota</taxon>
        <taxon>Cytophagia</taxon>
        <taxon>Cytophagales</taxon>
        <taxon>Hymenobacteraceae</taxon>
        <taxon>Pontibacter</taxon>
    </lineage>
</organism>
<dbReference type="AlphaFoldDB" id="A0A364RCT3"/>
<reference evidence="2 3" key="2">
    <citation type="submission" date="2018-07" db="EMBL/GenBank/DDBJ databases">
        <title>Pontibacter sp. 2b14 genomic sequence and assembly.</title>
        <authorList>
            <person name="Du Z.-J."/>
        </authorList>
    </citation>
    <scope>NUCLEOTIDE SEQUENCE [LARGE SCALE GENOMIC DNA]</scope>
    <source>
        <strain evidence="2 3">2b14</strain>
    </source>
</reference>
<keyword evidence="3" id="KW-1185">Reference proteome</keyword>
<dbReference type="EMBL" id="QMDV01000003">
    <property type="protein sequence ID" value="RAU82158.1"/>
    <property type="molecule type" value="Genomic_DNA"/>
</dbReference>
<feature type="region of interest" description="Disordered" evidence="1">
    <location>
        <begin position="85"/>
        <end position="112"/>
    </location>
</feature>
<dbReference type="Proteomes" id="UP000251692">
    <property type="component" value="Unassembled WGS sequence"/>
</dbReference>
<name>A0A364RCT3_9BACT</name>